<name>B4D2P5_9BACT</name>
<feature type="region of interest" description="Disordered" evidence="1">
    <location>
        <begin position="161"/>
        <end position="192"/>
    </location>
</feature>
<dbReference type="InParanoid" id="B4D2P5"/>
<evidence type="ECO:0000313" key="3">
    <source>
        <dbReference type="Proteomes" id="UP000005824"/>
    </source>
</evidence>
<sequence length="248" mass="27459">MIQICRQTRCRQNPASYNRARPHLSTAKYDNPAARVFNAMGPECVRKGRGASGAVCDLTFATSGIIRAQLSPRCHSERSGRSVTTGTQSKNPVEQPARIARKAAGFAPQSHKRLASSAFDCALRFQRTCFELELAPLGAATFLSPTEQTRGAPILWGVAPRRRATGKSPPSQESRCRTPYPRGLPQPPRLVLVPANNPAQRLLGLRMTPRENAPASTARRPRCVPWRRDGRRRFPGRAWRAHRGAVHR</sequence>
<comment type="caution">
    <text evidence="2">The sequence shown here is derived from an EMBL/GenBank/DDBJ whole genome shotgun (WGS) entry which is preliminary data.</text>
</comment>
<reference evidence="2 3" key="1">
    <citation type="journal article" date="2011" name="J. Bacteriol.">
        <title>Genome sequence of Chthoniobacter flavus Ellin428, an aerobic heterotrophic soil bacterium.</title>
        <authorList>
            <person name="Kant R."/>
            <person name="van Passel M.W."/>
            <person name="Palva A."/>
            <person name="Lucas S."/>
            <person name="Lapidus A."/>
            <person name="Glavina Del Rio T."/>
            <person name="Dalin E."/>
            <person name="Tice H."/>
            <person name="Bruce D."/>
            <person name="Goodwin L."/>
            <person name="Pitluck S."/>
            <person name="Larimer F.W."/>
            <person name="Land M.L."/>
            <person name="Hauser L."/>
            <person name="Sangwan P."/>
            <person name="de Vos W.M."/>
            <person name="Janssen P.H."/>
            <person name="Smidt H."/>
        </authorList>
    </citation>
    <scope>NUCLEOTIDE SEQUENCE [LARGE SCALE GENOMIC DNA]</scope>
    <source>
        <strain evidence="2 3">Ellin428</strain>
    </source>
</reference>
<evidence type="ECO:0000313" key="2">
    <source>
        <dbReference type="EMBL" id="EDY19485.1"/>
    </source>
</evidence>
<accession>B4D2P5</accession>
<dbReference type="STRING" id="497964.CfE428DRAFT_3170"/>
<gene>
    <name evidence="2" type="ORF">CfE428DRAFT_3170</name>
</gene>
<organism evidence="2 3">
    <name type="scientific">Chthoniobacter flavus Ellin428</name>
    <dbReference type="NCBI Taxonomy" id="497964"/>
    <lineage>
        <taxon>Bacteria</taxon>
        <taxon>Pseudomonadati</taxon>
        <taxon>Verrucomicrobiota</taxon>
        <taxon>Spartobacteria</taxon>
        <taxon>Chthoniobacterales</taxon>
        <taxon>Chthoniobacteraceae</taxon>
        <taxon>Chthoniobacter</taxon>
    </lineage>
</organism>
<dbReference type="AlphaFoldDB" id="B4D2P5"/>
<proteinExistence type="predicted"/>
<dbReference type="EMBL" id="ABVL01000008">
    <property type="protein sequence ID" value="EDY19485.1"/>
    <property type="molecule type" value="Genomic_DNA"/>
</dbReference>
<protein>
    <submittedName>
        <fullName evidence="2">Uncharacterized protein</fullName>
    </submittedName>
</protein>
<evidence type="ECO:0000256" key="1">
    <source>
        <dbReference type="SAM" id="MobiDB-lite"/>
    </source>
</evidence>
<dbReference type="Proteomes" id="UP000005824">
    <property type="component" value="Unassembled WGS sequence"/>
</dbReference>
<keyword evidence="3" id="KW-1185">Reference proteome</keyword>